<dbReference type="AlphaFoldDB" id="A0A8H4FN71"/>
<organism evidence="3 4">
    <name type="scientific">Colletotrichum gloeosporioides</name>
    <name type="common">Anthracnose fungus</name>
    <name type="synonym">Glomerella cingulata</name>
    <dbReference type="NCBI Taxonomy" id="474922"/>
    <lineage>
        <taxon>Eukaryota</taxon>
        <taxon>Fungi</taxon>
        <taxon>Dikarya</taxon>
        <taxon>Ascomycota</taxon>
        <taxon>Pezizomycotina</taxon>
        <taxon>Sordariomycetes</taxon>
        <taxon>Hypocreomycetidae</taxon>
        <taxon>Glomerellales</taxon>
        <taxon>Glomerellaceae</taxon>
        <taxon>Colletotrichum</taxon>
        <taxon>Colletotrichum gloeosporioides species complex</taxon>
    </lineage>
</organism>
<dbReference type="EMBL" id="WVTB01000023">
    <property type="protein sequence ID" value="KAF3808146.1"/>
    <property type="molecule type" value="Genomic_DNA"/>
</dbReference>
<accession>A0A8H4FN71</accession>
<name>A0A8H4FN71_COLGL</name>
<evidence type="ECO:0000256" key="2">
    <source>
        <dbReference type="SAM" id="MobiDB-lite"/>
    </source>
</evidence>
<keyword evidence="4" id="KW-1185">Reference proteome</keyword>
<feature type="region of interest" description="Disordered" evidence="2">
    <location>
        <begin position="1"/>
        <end position="100"/>
    </location>
</feature>
<feature type="coiled-coil region" evidence="1">
    <location>
        <begin position="178"/>
        <end position="236"/>
    </location>
</feature>
<evidence type="ECO:0000256" key="1">
    <source>
        <dbReference type="SAM" id="Coils"/>
    </source>
</evidence>
<keyword evidence="1" id="KW-0175">Coiled coil</keyword>
<reference evidence="3" key="1">
    <citation type="journal article" date="2020" name="Phytopathology">
        <title>Genome sequence and comparative analysis of Colletotrichum gloeosporioides isolated from Liriodendron leaves.</title>
        <authorList>
            <person name="Fu F.F."/>
            <person name="Hao Z."/>
            <person name="Wang P."/>
            <person name="Lu Y."/>
            <person name="Xue L.J."/>
            <person name="Wei G."/>
            <person name="Tian Y."/>
            <person name="Baishi H."/>
            <person name="Xu H."/>
            <person name="Shi J."/>
            <person name="Cheng T."/>
            <person name="Wang G."/>
            <person name="Yi Y."/>
            <person name="Chen J."/>
        </authorList>
    </citation>
    <scope>NUCLEOTIDE SEQUENCE</scope>
    <source>
        <strain evidence="3">Lc1</strain>
    </source>
</reference>
<gene>
    <name evidence="3" type="ORF">GCG54_00007928</name>
</gene>
<evidence type="ECO:0000313" key="3">
    <source>
        <dbReference type="EMBL" id="KAF3808146.1"/>
    </source>
</evidence>
<protein>
    <submittedName>
        <fullName evidence="3">Uncharacterized protein</fullName>
    </submittedName>
</protein>
<evidence type="ECO:0000313" key="4">
    <source>
        <dbReference type="Proteomes" id="UP000613401"/>
    </source>
</evidence>
<dbReference type="GeneID" id="69015069"/>
<feature type="compositionally biased region" description="Basic and acidic residues" evidence="2">
    <location>
        <begin position="48"/>
        <end position="64"/>
    </location>
</feature>
<sequence>MFNDYLASHNLTRMLRTRKKTGRKPKAKAGNASITAKQHPRRSSVSVHHHDQSNESSTHPDHGDFQQSLSFAEYSGIDDLPASGHGPNMPDCSSGCHQQEASILSVGESPRGWNGPGLRVNMMSGQIEYSALTATGTSYADEASLIDQLKDVRLSPESALAEKTIQVEILGRELRRQAEQSVEERQQAFEDREKLKAAGTETWRLLMQLDKANEYIAELEAQNSMLRQQLHRADVQADD</sequence>
<feature type="compositionally biased region" description="Basic residues" evidence="2">
    <location>
        <begin position="15"/>
        <end position="27"/>
    </location>
</feature>
<proteinExistence type="predicted"/>
<reference evidence="3" key="2">
    <citation type="submission" date="2020-03" db="EMBL/GenBank/DDBJ databases">
        <authorList>
            <person name="Fu F.-F."/>
            <person name="Chen J."/>
        </authorList>
    </citation>
    <scope>NUCLEOTIDE SEQUENCE</scope>
    <source>
        <strain evidence="3">Lc1</strain>
    </source>
</reference>
<dbReference type="RefSeq" id="XP_045267305.1">
    <property type="nucleotide sequence ID" value="XM_045407902.1"/>
</dbReference>
<comment type="caution">
    <text evidence="3">The sequence shown here is derived from an EMBL/GenBank/DDBJ whole genome shotgun (WGS) entry which is preliminary data.</text>
</comment>
<dbReference type="Proteomes" id="UP000613401">
    <property type="component" value="Unassembled WGS sequence"/>
</dbReference>